<keyword evidence="3" id="KW-1185">Reference proteome</keyword>
<evidence type="ECO:0000313" key="3">
    <source>
        <dbReference type="Proteomes" id="UP000247702"/>
    </source>
</evidence>
<evidence type="ECO:0000256" key="1">
    <source>
        <dbReference type="SAM" id="MobiDB-lite"/>
    </source>
</evidence>
<sequence length="118" mass="13617">MGFRQDVVHETRFRQATEIGTTLFGRTPIFCKTPDPCRPRRTTGTPDSWKQDEPGLGTTPGSWRQDYTIKVAGLLPWVPKTGVSFLERHFERVSVSMEHMEHHFERVLQSILAEMFPT</sequence>
<feature type="region of interest" description="Disordered" evidence="1">
    <location>
        <begin position="34"/>
        <end position="61"/>
    </location>
</feature>
<evidence type="ECO:0000313" key="2">
    <source>
        <dbReference type="EMBL" id="GBB84588.1"/>
    </source>
</evidence>
<accession>A0A2Z6QV83</accession>
<gene>
    <name evidence="2" type="ORF">RclHR1_11160004</name>
</gene>
<dbReference type="AlphaFoldDB" id="A0A2Z6QV83"/>
<reference evidence="2 3" key="1">
    <citation type="submission" date="2017-11" db="EMBL/GenBank/DDBJ databases">
        <title>The genome of Rhizophagus clarus HR1 reveals common genetic basis of auxotrophy among arbuscular mycorrhizal fungi.</title>
        <authorList>
            <person name="Kobayashi Y."/>
        </authorList>
    </citation>
    <scope>NUCLEOTIDE SEQUENCE [LARGE SCALE GENOMIC DNA]</scope>
    <source>
        <strain evidence="2 3">HR1</strain>
    </source>
</reference>
<name>A0A2Z6QV83_9GLOM</name>
<organism evidence="2 3">
    <name type="scientific">Rhizophagus clarus</name>
    <dbReference type="NCBI Taxonomy" id="94130"/>
    <lineage>
        <taxon>Eukaryota</taxon>
        <taxon>Fungi</taxon>
        <taxon>Fungi incertae sedis</taxon>
        <taxon>Mucoromycota</taxon>
        <taxon>Glomeromycotina</taxon>
        <taxon>Glomeromycetes</taxon>
        <taxon>Glomerales</taxon>
        <taxon>Glomeraceae</taxon>
        <taxon>Rhizophagus</taxon>
    </lineage>
</organism>
<dbReference type="EMBL" id="BEXD01000132">
    <property type="protein sequence ID" value="GBB84588.1"/>
    <property type="molecule type" value="Genomic_DNA"/>
</dbReference>
<protein>
    <submittedName>
        <fullName evidence="2">Uncharacterized protein</fullName>
    </submittedName>
</protein>
<proteinExistence type="predicted"/>
<comment type="caution">
    <text evidence="2">The sequence shown here is derived from an EMBL/GenBank/DDBJ whole genome shotgun (WGS) entry which is preliminary data.</text>
</comment>
<dbReference type="Proteomes" id="UP000247702">
    <property type="component" value="Unassembled WGS sequence"/>
</dbReference>